<gene>
    <name evidence="2" type="ORF">TPR58_16520</name>
</gene>
<comment type="caution">
    <text evidence="2">The sequence shown here is derived from an EMBL/GenBank/DDBJ whole genome shotgun (WGS) entry which is preliminary data.</text>
</comment>
<sequence>MSTYDPDGKRTGDSATPGAAPSIPEAADWVAQGLRTNYAGLVKAAAQKRAALAAPERPPEPAVPIARPSEPNAGDLERLPPAYAPFAPVLEALSLPLRQIIHGLLAELETTLAAFEVREFAQQGEFEGLGGLTTRGDMAHVLQSELLLRTEAPLEFLRRFAESEILYHAPQYADPGTRSLYRVMISSGPGLLGHGRIVALAALFFLARVAHERGAEFHWCYLPREEGADWFDEVSIRTVMRFLKSASYREMSGDDVADADGSWTGATPGRSEDRDPRLLDWVVGAQSSLAGARDAQPPAVVDAPNALTFTLKAPIPGTPRATDIRVRRAGRERARRRMVFPEDKICRSALEQPFDQLNAVADARPPGVRQVPPRGGQSQYLAVCGSVILIRTDWGLLICDWTKRWFGRCRYVPIEADATLVGVSATARTLLLLMHARNALALSQISLTTDAPDGLLLGRATGPDIKDLVGRGRYAIPPLGNDYDLIQFYTASGQSWFIYQLADRPGELALTIDGLDLRFAQNQYRVFVDRITGSQRLEVRKRRESRAKRFWLPSGQTLPADVLDWAWSPDESSLAFSAEANVWTIPERKEGEAAEMLSVAPCEQVLTALVNEGGVIARIWSDARYGGNGTVRELGYLDGRVVHRGPTLMLGDVGSKIVYLQYVDGGYWAVVGDDGGRPHTLIRYRRTQGGGYSTHRFPLAELRAKAVTLDPKQLYA</sequence>
<feature type="region of interest" description="Disordered" evidence="1">
    <location>
        <begin position="1"/>
        <end position="23"/>
    </location>
</feature>
<dbReference type="RefSeq" id="WP_346247817.1">
    <property type="nucleotide sequence ID" value="NZ_JBDIZK010000010.1"/>
</dbReference>
<proteinExistence type="predicted"/>
<evidence type="ECO:0000256" key="1">
    <source>
        <dbReference type="SAM" id="MobiDB-lite"/>
    </source>
</evidence>
<evidence type="ECO:0000313" key="3">
    <source>
        <dbReference type="Proteomes" id="UP001427805"/>
    </source>
</evidence>
<name>A0ABV0BFC5_9SPHN</name>
<keyword evidence="3" id="KW-1185">Reference proteome</keyword>
<feature type="compositionally biased region" description="Basic and acidic residues" evidence="1">
    <location>
        <begin position="1"/>
        <end position="12"/>
    </location>
</feature>
<dbReference type="EMBL" id="JBDIZK010000010">
    <property type="protein sequence ID" value="MEN3748780.1"/>
    <property type="molecule type" value="Genomic_DNA"/>
</dbReference>
<dbReference type="Proteomes" id="UP001427805">
    <property type="component" value="Unassembled WGS sequence"/>
</dbReference>
<protein>
    <submittedName>
        <fullName evidence="2">Uncharacterized protein</fullName>
    </submittedName>
</protein>
<evidence type="ECO:0000313" key="2">
    <source>
        <dbReference type="EMBL" id="MEN3748780.1"/>
    </source>
</evidence>
<organism evidence="2 3">
    <name type="scientific">Sphingomonas rustica</name>
    <dbReference type="NCBI Taxonomy" id="3103142"/>
    <lineage>
        <taxon>Bacteria</taxon>
        <taxon>Pseudomonadati</taxon>
        <taxon>Pseudomonadota</taxon>
        <taxon>Alphaproteobacteria</taxon>
        <taxon>Sphingomonadales</taxon>
        <taxon>Sphingomonadaceae</taxon>
        <taxon>Sphingomonas</taxon>
    </lineage>
</organism>
<accession>A0ABV0BFC5</accession>
<reference evidence="2 3" key="1">
    <citation type="submission" date="2024-05" db="EMBL/GenBank/DDBJ databases">
        <title>Sphingomonas sp. HF-S3 16S ribosomal RNA gene Genome sequencing and assembly.</title>
        <authorList>
            <person name="Lee H."/>
        </authorList>
    </citation>
    <scope>NUCLEOTIDE SEQUENCE [LARGE SCALE GENOMIC DNA]</scope>
    <source>
        <strain evidence="2 3">HF-S3</strain>
    </source>
</reference>